<name>A0A838B3P4_9HYPH</name>
<organism evidence="4 5">
    <name type="scientific">Mesorhizobium neociceri</name>
    <dbReference type="NCBI Taxonomy" id="1307853"/>
    <lineage>
        <taxon>Bacteria</taxon>
        <taxon>Pseudomonadati</taxon>
        <taxon>Pseudomonadota</taxon>
        <taxon>Alphaproteobacteria</taxon>
        <taxon>Hyphomicrobiales</taxon>
        <taxon>Phyllobacteriaceae</taxon>
        <taxon>Mesorhizobium</taxon>
    </lineage>
</organism>
<dbReference type="InterPro" id="IPR003593">
    <property type="entry name" value="AAA+_ATPase"/>
</dbReference>
<keyword evidence="1 4" id="KW-0067">ATP-binding</keyword>
<evidence type="ECO:0000313" key="5">
    <source>
        <dbReference type="Proteomes" id="UP000558284"/>
    </source>
</evidence>
<dbReference type="Proteomes" id="UP000558284">
    <property type="component" value="Unassembled WGS sequence"/>
</dbReference>
<dbReference type="PANTHER" id="PTHR23077">
    <property type="entry name" value="AAA-FAMILY ATPASE"/>
    <property type="match status" value="1"/>
</dbReference>
<dbReference type="PROSITE" id="PS00674">
    <property type="entry name" value="AAA"/>
    <property type="match status" value="1"/>
</dbReference>
<proteinExistence type="inferred from homology"/>
<dbReference type="CDD" id="cd19481">
    <property type="entry name" value="RecA-like_protease"/>
    <property type="match status" value="1"/>
</dbReference>
<dbReference type="Pfam" id="PF00004">
    <property type="entry name" value="AAA"/>
    <property type="match status" value="1"/>
</dbReference>
<evidence type="ECO:0000259" key="3">
    <source>
        <dbReference type="SMART" id="SM00382"/>
    </source>
</evidence>
<gene>
    <name evidence="4" type="ORF">H0241_10575</name>
</gene>
<dbReference type="EMBL" id="JACDTY010000004">
    <property type="protein sequence ID" value="MBA1140697.1"/>
    <property type="molecule type" value="Genomic_DNA"/>
</dbReference>
<accession>A0A838B3P4</accession>
<comment type="caution">
    <text evidence="4">The sequence shown here is derived from an EMBL/GenBank/DDBJ whole genome shotgun (WGS) entry which is preliminary data.</text>
</comment>
<sequence length="636" mass="68265">MDTRLANHLLWRLRHRAESDAIDHAVERGILVEKLRTSEGRKVRTFTPGSAVAGKSEAEILRLVQHASSAGSRSGRAAEDDEYGIAMEALQSSAGRGAKGLRKGSGTARSFAHRLPDTANLLRAVRRSAEPLRAVDVATMLLVAQSITMSATPFGEVLEALRVPSPIMTVTGRVAGFEEAFLDLLGRGLILPGIVAACKGYNLVRDGYGLRFAQVSDDPRWRVVTFRGQDFEAGDEQQAERCVAGAARSVYPILGVTESDDRLPELLRHAARINLTCGPIDMGIIRETLRAVLGEMPETGIADARASVLVLSDLALAIRPGTSVRRALDLLDDLARMRLASTEADKRDVSGKDFARRSSGTTASKTVRGTPGSGSERIEPAAVTGSEKNRFIPRVETLTGYGEAKEWALALKDDLALWRAGTLAWEDMSTKILLSGPPGTGKTQFAKALCNSLQIPLIASAVSVWLEPGYLGDVLKRMSAAFAEAEAAKPAILLIDEIDGIGKRGASGEWTSYWDSVVNRALELLDGAAKSDGVIVIGATNNPDAIDRALLRSGRLETHIPIPRPDTTALIGILRHHLKNDLDSVVASAPPRPAHSADAGIAETAEVRDAGSTAEKWRDPASRRHPAEDTKDNPPW</sequence>
<comment type="similarity">
    <text evidence="1">Belongs to the AAA ATPase family.</text>
</comment>
<dbReference type="GO" id="GO:0016887">
    <property type="term" value="F:ATP hydrolysis activity"/>
    <property type="evidence" value="ECO:0007669"/>
    <property type="project" value="InterPro"/>
</dbReference>
<dbReference type="InterPro" id="IPR027417">
    <property type="entry name" value="P-loop_NTPase"/>
</dbReference>
<dbReference type="AlphaFoldDB" id="A0A838B3P4"/>
<evidence type="ECO:0000313" key="4">
    <source>
        <dbReference type="EMBL" id="MBA1140697.1"/>
    </source>
</evidence>
<feature type="region of interest" description="Disordered" evidence="2">
    <location>
        <begin position="348"/>
        <end position="378"/>
    </location>
</feature>
<feature type="region of interest" description="Disordered" evidence="2">
    <location>
        <begin position="588"/>
        <end position="636"/>
    </location>
</feature>
<feature type="domain" description="AAA+ ATPase" evidence="3">
    <location>
        <begin position="428"/>
        <end position="566"/>
    </location>
</feature>
<evidence type="ECO:0000256" key="1">
    <source>
        <dbReference type="RuleBase" id="RU003651"/>
    </source>
</evidence>
<feature type="compositionally biased region" description="Basic and acidic residues" evidence="2">
    <location>
        <begin position="605"/>
        <end position="636"/>
    </location>
</feature>
<dbReference type="Gene3D" id="3.40.50.300">
    <property type="entry name" value="P-loop containing nucleotide triphosphate hydrolases"/>
    <property type="match status" value="1"/>
</dbReference>
<dbReference type="InterPro" id="IPR050168">
    <property type="entry name" value="AAA_ATPase_domain"/>
</dbReference>
<dbReference type="RefSeq" id="WP_181057365.1">
    <property type="nucleotide sequence ID" value="NZ_JACDTY010000004.1"/>
</dbReference>
<dbReference type="SMART" id="SM00382">
    <property type="entry name" value="AAA"/>
    <property type="match status" value="1"/>
</dbReference>
<evidence type="ECO:0000256" key="2">
    <source>
        <dbReference type="SAM" id="MobiDB-lite"/>
    </source>
</evidence>
<keyword evidence="5" id="KW-1185">Reference proteome</keyword>
<protein>
    <submittedName>
        <fullName evidence="4">ATP-binding protein</fullName>
    </submittedName>
</protein>
<dbReference type="SUPFAM" id="SSF52540">
    <property type="entry name" value="P-loop containing nucleoside triphosphate hydrolases"/>
    <property type="match status" value="1"/>
</dbReference>
<dbReference type="InterPro" id="IPR003959">
    <property type="entry name" value="ATPase_AAA_core"/>
</dbReference>
<dbReference type="InterPro" id="IPR003960">
    <property type="entry name" value="ATPase_AAA_CS"/>
</dbReference>
<feature type="compositionally biased region" description="Polar residues" evidence="2">
    <location>
        <begin position="358"/>
        <end position="367"/>
    </location>
</feature>
<reference evidence="4 5" key="1">
    <citation type="submission" date="2020-07" db="EMBL/GenBank/DDBJ databases">
        <title>Definition of the novel symbiovar canariense within Mesorhizobium novociceri, a new species of genus Mesorhizobium nodulating Cicer canariense in the Caldera de Taburiente National Park (La Palma, Canary Islands).</title>
        <authorList>
            <person name="Leon-Barrios M."/>
            <person name="Perez-Yepez J."/>
            <person name="Flores-Felix J.D."/>
            <person name="Ramirez-Baena M.H."/>
            <person name="Pulido-Suarez L."/>
            <person name="Igual J.M."/>
            <person name="Velazquez E."/>
            <person name="Peix A."/>
        </authorList>
    </citation>
    <scope>NUCLEOTIDE SEQUENCE [LARGE SCALE GENOMIC DNA]</scope>
    <source>
        <strain evidence="4 5">CCANP35</strain>
    </source>
</reference>
<dbReference type="GO" id="GO:0005524">
    <property type="term" value="F:ATP binding"/>
    <property type="evidence" value="ECO:0007669"/>
    <property type="project" value="UniProtKB-KW"/>
</dbReference>
<keyword evidence="1" id="KW-0547">Nucleotide-binding</keyword>